<evidence type="ECO:0000313" key="11">
    <source>
        <dbReference type="WBParaSite" id="GPLIN_000496900"/>
    </source>
</evidence>
<dbReference type="GO" id="GO:0005737">
    <property type="term" value="C:cytoplasm"/>
    <property type="evidence" value="ECO:0007669"/>
    <property type="project" value="TreeGrafter"/>
</dbReference>
<dbReference type="WBParaSite" id="GPLIN_000496900">
    <property type="protein sequence ID" value="GPLIN_000496900"/>
    <property type="gene ID" value="GPLIN_000496900"/>
</dbReference>
<proteinExistence type="inferred from homology"/>
<dbReference type="Gene3D" id="1.10.630.10">
    <property type="entry name" value="Cytochrome P450"/>
    <property type="match status" value="1"/>
</dbReference>
<protein>
    <submittedName>
        <fullName evidence="11">Cytochrome P450</fullName>
    </submittedName>
</protein>
<evidence type="ECO:0000256" key="5">
    <source>
        <dbReference type="ARBA" id="ARBA00023004"/>
    </source>
</evidence>
<dbReference type="CDD" id="cd20617">
    <property type="entry name" value="CYP1_2-like"/>
    <property type="match status" value="1"/>
</dbReference>
<evidence type="ECO:0000256" key="7">
    <source>
        <dbReference type="PIRSR" id="PIRSR602401-1"/>
    </source>
</evidence>
<evidence type="ECO:0000256" key="9">
    <source>
        <dbReference type="SAM" id="Phobius"/>
    </source>
</evidence>
<evidence type="ECO:0000256" key="6">
    <source>
        <dbReference type="ARBA" id="ARBA00023033"/>
    </source>
</evidence>
<comment type="cofactor">
    <cofactor evidence="1 7">
        <name>heme</name>
        <dbReference type="ChEBI" id="CHEBI:30413"/>
    </cofactor>
</comment>
<reference evidence="10" key="1">
    <citation type="submission" date="2014-05" db="EMBL/GenBank/DDBJ databases">
        <title>The genome and life-stage specific transcriptomes of Globodera pallida elucidate key aspects of plant parasitism by a cyst nematode.</title>
        <authorList>
            <person name="Cotton J.A."/>
            <person name="Lilley C.J."/>
            <person name="Jones L.M."/>
            <person name="Kikuchi T."/>
            <person name="Reid A.J."/>
            <person name="Thorpe P."/>
            <person name="Tsai I.J."/>
            <person name="Beasley H."/>
            <person name="Blok V."/>
            <person name="Cock P.J.A."/>
            <person name="Van den Akker S.E."/>
            <person name="Holroyd N."/>
            <person name="Hunt M."/>
            <person name="Mantelin S."/>
            <person name="Naghra H."/>
            <person name="Pain A."/>
            <person name="Palomares-Rius J.E."/>
            <person name="Zarowiecki M."/>
            <person name="Berriman M."/>
            <person name="Jones J.T."/>
            <person name="Urwin P.E."/>
        </authorList>
    </citation>
    <scope>NUCLEOTIDE SEQUENCE [LARGE SCALE GENOMIC DNA]</scope>
    <source>
        <strain evidence="10">Lindley</strain>
    </source>
</reference>
<feature type="transmembrane region" description="Helical" evidence="9">
    <location>
        <begin position="29"/>
        <end position="56"/>
    </location>
</feature>
<dbReference type="PRINTS" id="PR00463">
    <property type="entry name" value="EP450I"/>
</dbReference>
<dbReference type="PROSITE" id="PS00086">
    <property type="entry name" value="CYTOCHROME_P450"/>
    <property type="match status" value="1"/>
</dbReference>
<dbReference type="Pfam" id="PF00067">
    <property type="entry name" value="p450"/>
    <property type="match status" value="1"/>
</dbReference>
<dbReference type="AlphaFoldDB" id="A0A183BWI0"/>
<keyword evidence="6 8" id="KW-0503">Monooxygenase</keyword>
<dbReference type="GO" id="GO:0006805">
    <property type="term" value="P:xenobiotic metabolic process"/>
    <property type="evidence" value="ECO:0007669"/>
    <property type="project" value="TreeGrafter"/>
</dbReference>
<dbReference type="GO" id="GO:0020037">
    <property type="term" value="F:heme binding"/>
    <property type="evidence" value="ECO:0007669"/>
    <property type="project" value="InterPro"/>
</dbReference>
<evidence type="ECO:0000256" key="2">
    <source>
        <dbReference type="ARBA" id="ARBA00010617"/>
    </source>
</evidence>
<keyword evidence="9" id="KW-1133">Transmembrane helix</keyword>
<keyword evidence="7 8" id="KW-0349">Heme</keyword>
<keyword evidence="3 7" id="KW-0479">Metal-binding</keyword>
<dbReference type="Proteomes" id="UP000050741">
    <property type="component" value="Unassembled WGS sequence"/>
</dbReference>
<sequence length="596" mass="68772">MVGGLLEHLVDSMKSLFAERWHPSTNSSLFVPATVLLLLLVLSPLILSVLAFCFAVRMSLFECHQMEFSVQRTFAISLFALPSFTLLSTPTLSSLLLLLLPILFGLYTFHELYWKRRLLPPGPMPWLIAGNMPQVLLHGAHNIDALLQRWRAEYDGIFTFWMGPIPICMVSRVDLLRRFFVTHGDAFSGRWQNFITHTFMDGHNGVVQIQGEKWREQRRFALHVLRDFGLGRALMENKIRDEVRSLIAHLNALIPKGACSSAPLDVCKPVAVCIANIIDNILFGRTYAHDDPAFIRVQQLLDRQSALVVRPVMGLYLCAPVATRLPWLRSAWRELLAIRDEFWAFLDGHIEEHRQHFRPNMTPTDFTFAYMLEMQRRRANGDEYLGHFSEKQLKMLLLDLFFAGSETTVTTTKWGILFLLRHPEVQQRCHAELLEQLGEHGETELRHRSRLVYLNATVAEIQRLANILPINLLRTCTESVRLDGFHFPADTMVLPQISITLSDPNHFPDPERFFPERFIDPRNGTLRRIDAFLPFSIGKRQCLGESLARAELFLIFAELIRHFEFRAEEPPSRQRIYGLTVSPQPFKCQIIRRKMP</sequence>
<organism evidence="10 11">
    <name type="scientific">Globodera pallida</name>
    <name type="common">Potato cyst nematode worm</name>
    <name type="synonym">Heterodera pallida</name>
    <dbReference type="NCBI Taxonomy" id="36090"/>
    <lineage>
        <taxon>Eukaryota</taxon>
        <taxon>Metazoa</taxon>
        <taxon>Ecdysozoa</taxon>
        <taxon>Nematoda</taxon>
        <taxon>Chromadorea</taxon>
        <taxon>Rhabditida</taxon>
        <taxon>Tylenchina</taxon>
        <taxon>Tylenchomorpha</taxon>
        <taxon>Tylenchoidea</taxon>
        <taxon>Heteroderidae</taxon>
        <taxon>Heteroderinae</taxon>
        <taxon>Globodera</taxon>
    </lineage>
</organism>
<keyword evidence="9" id="KW-0472">Membrane</keyword>
<dbReference type="GO" id="GO:0016712">
    <property type="term" value="F:oxidoreductase activity, acting on paired donors, with incorporation or reduction of molecular oxygen, reduced flavin or flavoprotein as one donor, and incorporation of one atom of oxygen"/>
    <property type="evidence" value="ECO:0007669"/>
    <property type="project" value="TreeGrafter"/>
</dbReference>
<dbReference type="FunFam" id="1.10.630.10:FF:000036">
    <property type="entry name" value="CYtochrome P450 family"/>
    <property type="match status" value="1"/>
</dbReference>
<dbReference type="InterPro" id="IPR050182">
    <property type="entry name" value="Cytochrome_P450_fam2"/>
</dbReference>
<evidence type="ECO:0000256" key="8">
    <source>
        <dbReference type="RuleBase" id="RU000461"/>
    </source>
</evidence>
<keyword evidence="4 8" id="KW-0560">Oxidoreductase</keyword>
<dbReference type="PANTHER" id="PTHR24300:SF414">
    <property type="entry name" value="CYTOCHROME P450 FAMILY"/>
    <property type="match status" value="1"/>
</dbReference>
<dbReference type="PRINTS" id="PR00385">
    <property type="entry name" value="P450"/>
</dbReference>
<evidence type="ECO:0000256" key="4">
    <source>
        <dbReference type="ARBA" id="ARBA00023002"/>
    </source>
</evidence>
<evidence type="ECO:0000313" key="10">
    <source>
        <dbReference type="Proteomes" id="UP000050741"/>
    </source>
</evidence>
<name>A0A183BWI0_GLOPA</name>
<keyword evidence="9" id="KW-0812">Transmembrane</keyword>
<dbReference type="GO" id="GO:0005506">
    <property type="term" value="F:iron ion binding"/>
    <property type="evidence" value="ECO:0007669"/>
    <property type="project" value="InterPro"/>
</dbReference>
<keyword evidence="10" id="KW-1185">Reference proteome</keyword>
<dbReference type="InterPro" id="IPR001128">
    <property type="entry name" value="Cyt_P450"/>
</dbReference>
<dbReference type="InterPro" id="IPR017972">
    <property type="entry name" value="Cyt_P450_CS"/>
</dbReference>
<dbReference type="InterPro" id="IPR036396">
    <property type="entry name" value="Cyt_P450_sf"/>
</dbReference>
<keyword evidence="5 7" id="KW-0408">Iron</keyword>
<evidence type="ECO:0000256" key="1">
    <source>
        <dbReference type="ARBA" id="ARBA00001971"/>
    </source>
</evidence>
<reference evidence="11" key="2">
    <citation type="submission" date="2016-06" db="UniProtKB">
        <authorList>
            <consortium name="WormBaseParasite"/>
        </authorList>
    </citation>
    <scope>IDENTIFICATION</scope>
</reference>
<dbReference type="InterPro" id="IPR002401">
    <property type="entry name" value="Cyt_P450_E_grp-I"/>
</dbReference>
<feature type="binding site" description="axial binding residue" evidence="7">
    <location>
        <position position="542"/>
    </location>
    <ligand>
        <name>heme</name>
        <dbReference type="ChEBI" id="CHEBI:30413"/>
    </ligand>
    <ligandPart>
        <name>Fe</name>
        <dbReference type="ChEBI" id="CHEBI:18248"/>
    </ligandPart>
</feature>
<dbReference type="GO" id="GO:0006082">
    <property type="term" value="P:organic acid metabolic process"/>
    <property type="evidence" value="ECO:0007669"/>
    <property type="project" value="TreeGrafter"/>
</dbReference>
<dbReference type="SUPFAM" id="SSF48264">
    <property type="entry name" value="Cytochrome P450"/>
    <property type="match status" value="1"/>
</dbReference>
<dbReference type="PANTHER" id="PTHR24300">
    <property type="entry name" value="CYTOCHROME P450 508A4-RELATED"/>
    <property type="match status" value="1"/>
</dbReference>
<comment type="similarity">
    <text evidence="2 8">Belongs to the cytochrome P450 family.</text>
</comment>
<evidence type="ECO:0000256" key="3">
    <source>
        <dbReference type="ARBA" id="ARBA00022723"/>
    </source>
</evidence>
<accession>A0A183BWI0</accession>